<dbReference type="AlphaFoldDB" id="A0A828LAF5"/>
<dbReference type="Pfam" id="PF11185">
    <property type="entry name" value="DUF2971"/>
    <property type="match status" value="1"/>
</dbReference>
<organism evidence="1 2">
    <name type="scientific">Escherichia coli</name>
    <dbReference type="NCBI Taxonomy" id="562"/>
    <lineage>
        <taxon>Bacteria</taxon>
        <taxon>Pseudomonadati</taxon>
        <taxon>Pseudomonadota</taxon>
        <taxon>Gammaproteobacteria</taxon>
        <taxon>Enterobacterales</taxon>
        <taxon>Enterobacteriaceae</taxon>
        <taxon>Escherichia</taxon>
    </lineage>
</organism>
<sequence>MNTTVKNGILFKYRNCKDDGLRVLRNRELWFATADNFNDPFEAETSFPDVLAAVWARKELPLDLKLKFEEALKESISTYGVCALSRARKNQLMWSHYADEHRGFCIGFKEKELRYEGSKIHAIDITYQSNYPYQGIIDRLNFFENHPNENNLHNIAGDIIHSILGTKYSGWRYERERRLIKLDSGALKFEPKAINSIAFGLRTSEESKEEIRSLLSGKEWSHVKWYKAEKSIVKYSLDFSLMS</sequence>
<dbReference type="EMBL" id="AAVQAW010000005">
    <property type="protein sequence ID" value="EGD0647987.1"/>
    <property type="molecule type" value="Genomic_DNA"/>
</dbReference>
<evidence type="ECO:0000313" key="2">
    <source>
        <dbReference type="Proteomes" id="UP000630371"/>
    </source>
</evidence>
<dbReference type="InterPro" id="IPR021352">
    <property type="entry name" value="DUF2971"/>
</dbReference>
<dbReference type="RefSeq" id="WP_113454482.1">
    <property type="nucleotide sequence ID" value="NZ_BGVR01000002.1"/>
</dbReference>
<accession>A0A828LAF5</accession>
<name>A0A828LAF5_ECOLX</name>
<proteinExistence type="predicted"/>
<dbReference type="Proteomes" id="UP000630371">
    <property type="component" value="Unassembled WGS sequence"/>
</dbReference>
<comment type="caution">
    <text evidence="1">The sequence shown here is derived from an EMBL/GenBank/DDBJ whole genome shotgun (WGS) entry which is preliminary data.</text>
</comment>
<protein>
    <submittedName>
        <fullName evidence="1">DUF2971 domain-containing protein</fullName>
    </submittedName>
</protein>
<gene>
    <name evidence="1" type="ORF">B6R31_001641</name>
</gene>
<reference evidence="1" key="1">
    <citation type="submission" date="2018-08" db="EMBL/GenBank/DDBJ databases">
        <authorList>
            <consortium name="GenomeTrakr network: Whole genome sequencing for foodborne pathogen traceback"/>
        </authorList>
    </citation>
    <scope>NUCLEOTIDE SEQUENCE</scope>
    <source>
        <strain evidence="1">NC_STEC178</strain>
    </source>
</reference>
<evidence type="ECO:0000313" key="1">
    <source>
        <dbReference type="EMBL" id="EGD0647987.1"/>
    </source>
</evidence>